<reference evidence="2 3" key="1">
    <citation type="submission" date="2015-04" db="EMBL/GenBank/DDBJ databases">
        <title>Lasius niger genome sequencing.</title>
        <authorList>
            <person name="Konorov E.A."/>
            <person name="Nikitin M.A."/>
            <person name="Kirill M.V."/>
            <person name="Chang P."/>
        </authorList>
    </citation>
    <scope>NUCLEOTIDE SEQUENCE [LARGE SCALE GENOMIC DNA]</scope>
    <source>
        <tissue evidence="2">Whole</tissue>
    </source>
</reference>
<dbReference type="OrthoDB" id="6772021at2759"/>
<accession>A0A0J7NBH8</accession>
<keyword evidence="2" id="KW-0548">Nucleotidyltransferase</keyword>
<dbReference type="PaxDb" id="67767-A0A0J7NBH8"/>
<keyword evidence="3" id="KW-1185">Reference proteome</keyword>
<dbReference type="GO" id="GO:0003964">
    <property type="term" value="F:RNA-directed DNA polymerase activity"/>
    <property type="evidence" value="ECO:0007669"/>
    <property type="project" value="UniProtKB-KW"/>
</dbReference>
<dbReference type="Proteomes" id="UP000036403">
    <property type="component" value="Unassembled WGS sequence"/>
</dbReference>
<feature type="compositionally biased region" description="Polar residues" evidence="1">
    <location>
        <begin position="17"/>
        <end position="29"/>
    </location>
</feature>
<evidence type="ECO:0000313" key="2">
    <source>
        <dbReference type="EMBL" id="KMQ89970.1"/>
    </source>
</evidence>
<evidence type="ECO:0000256" key="1">
    <source>
        <dbReference type="SAM" id="MobiDB-lite"/>
    </source>
</evidence>
<dbReference type="PANTHER" id="PTHR19446">
    <property type="entry name" value="REVERSE TRANSCRIPTASES"/>
    <property type="match status" value="1"/>
</dbReference>
<dbReference type="STRING" id="67767.A0A0J7NBH8"/>
<gene>
    <name evidence="2" type="ORF">RF55_10327</name>
</gene>
<proteinExistence type="predicted"/>
<dbReference type="EMBL" id="LBMM01007164">
    <property type="protein sequence ID" value="KMQ89970.1"/>
    <property type="molecule type" value="Genomic_DNA"/>
</dbReference>
<keyword evidence="2" id="KW-0695">RNA-directed DNA polymerase</keyword>
<feature type="region of interest" description="Disordered" evidence="1">
    <location>
        <begin position="1"/>
        <end position="29"/>
    </location>
</feature>
<sequence length="203" mass="23079">MDNIEQPPREVMEPTAVMTSSNDVTPQTDRTPIVEGLWAPIMEADLRLTRIARSSAAGPDGISARLFRATPGQILLRIYILLRCRELLEDLLRSRTIFIPKKQDANDPEDFRPITIPPVLVRSLHKILAKRMEVLLDIDPRQRAFKSTDGWADNIFLVDTLLRLYRREFRPLNLASLHVGKAFDFITHSAVETTLTSLEIPSP</sequence>
<organism evidence="2 3">
    <name type="scientific">Lasius niger</name>
    <name type="common">Black garden ant</name>
    <dbReference type="NCBI Taxonomy" id="67767"/>
    <lineage>
        <taxon>Eukaryota</taxon>
        <taxon>Metazoa</taxon>
        <taxon>Ecdysozoa</taxon>
        <taxon>Arthropoda</taxon>
        <taxon>Hexapoda</taxon>
        <taxon>Insecta</taxon>
        <taxon>Pterygota</taxon>
        <taxon>Neoptera</taxon>
        <taxon>Endopterygota</taxon>
        <taxon>Hymenoptera</taxon>
        <taxon>Apocrita</taxon>
        <taxon>Aculeata</taxon>
        <taxon>Formicoidea</taxon>
        <taxon>Formicidae</taxon>
        <taxon>Formicinae</taxon>
        <taxon>Lasius</taxon>
        <taxon>Lasius</taxon>
    </lineage>
</organism>
<name>A0A0J7NBH8_LASNI</name>
<protein>
    <submittedName>
        <fullName evidence="2">Reverse transcriptase</fullName>
    </submittedName>
</protein>
<dbReference type="AlphaFoldDB" id="A0A0J7NBH8"/>
<evidence type="ECO:0000313" key="3">
    <source>
        <dbReference type="Proteomes" id="UP000036403"/>
    </source>
</evidence>
<keyword evidence="2" id="KW-0808">Transferase</keyword>
<comment type="caution">
    <text evidence="2">The sequence shown here is derived from an EMBL/GenBank/DDBJ whole genome shotgun (WGS) entry which is preliminary data.</text>
</comment>